<organism evidence="1 2">
    <name type="scientific">Larkinella punicea</name>
    <dbReference type="NCBI Taxonomy" id="2315727"/>
    <lineage>
        <taxon>Bacteria</taxon>
        <taxon>Pseudomonadati</taxon>
        <taxon>Bacteroidota</taxon>
        <taxon>Cytophagia</taxon>
        <taxon>Cytophagales</taxon>
        <taxon>Spirosomataceae</taxon>
        <taxon>Larkinella</taxon>
    </lineage>
</organism>
<dbReference type="Proteomes" id="UP000253383">
    <property type="component" value="Unassembled WGS sequence"/>
</dbReference>
<name>A0A368JH77_9BACT</name>
<reference evidence="1 2" key="1">
    <citation type="submission" date="2018-07" db="EMBL/GenBank/DDBJ databases">
        <title>Genome analysis of Larkinella rosea.</title>
        <authorList>
            <person name="Zhou Z."/>
            <person name="Wang G."/>
        </authorList>
    </citation>
    <scope>NUCLEOTIDE SEQUENCE [LARGE SCALE GENOMIC DNA]</scope>
    <source>
        <strain evidence="2">zzj9</strain>
    </source>
</reference>
<dbReference type="Gene3D" id="3.40.50.620">
    <property type="entry name" value="HUPs"/>
    <property type="match status" value="1"/>
</dbReference>
<evidence type="ECO:0000313" key="1">
    <source>
        <dbReference type="EMBL" id="RCR67019.1"/>
    </source>
</evidence>
<dbReference type="AlphaFoldDB" id="A0A368JH77"/>
<protein>
    <recommendedName>
        <fullName evidence="3">ATPase</fullName>
    </recommendedName>
</protein>
<proteinExistence type="predicted"/>
<dbReference type="InterPro" id="IPR049676">
    <property type="entry name" value="QatC"/>
</dbReference>
<dbReference type="InterPro" id="IPR014729">
    <property type="entry name" value="Rossmann-like_a/b/a_fold"/>
</dbReference>
<dbReference type="EMBL" id="QOWE01000022">
    <property type="protein sequence ID" value="RCR67019.1"/>
    <property type="molecule type" value="Genomic_DNA"/>
</dbReference>
<comment type="caution">
    <text evidence="1">The sequence shown here is derived from an EMBL/GenBank/DDBJ whole genome shotgun (WGS) entry which is preliminary data.</text>
</comment>
<gene>
    <name evidence="1" type="ORF">DUE52_23465</name>
</gene>
<dbReference type="OrthoDB" id="9789567at2"/>
<sequence>MNKVALIFKIGPTDNGPDLTGQPFDRIDVASFGDYHFLGSGININGLVEQLKKMHLHPGEDTMDLLMLASAVFTIDITVSRFHYSQDSWTRELSLFVPVKNVELWNSQKELIQRILQFLTGDFWSIYFRDRSDPEFTLSPNKLYAKRHIGLTHKPDDVCLFSGGLDSFIGAIDLLSDNRVPLLVGHYKSADVSPFQRICHEALKVHFPFANIIRFKGYIRAPKNKALGVRGEEKTERGRSFLFFALGIICAAGIGSNTRVIVPENGLISLNLPLTLNRQGAYSTRTTHPYYIQLMNQLLTGLGLTNSFYNPYQFKTKGEMLSKCAYPTLAATSGTMSCSHPATRRSSTTGYGNRHCMHCVPCLIRSAAFQKAGLVDTSPNRGTIIGSTIFLSTKKSEGADTMAFKYMLEMRKRKPNYIASAIRLTGPLKNVADYVDLYNRGLDEVEAYISQVNLK</sequence>
<keyword evidence="2" id="KW-1185">Reference proteome</keyword>
<accession>A0A368JH77</accession>
<dbReference type="RefSeq" id="WP_114408506.1">
    <property type="nucleotide sequence ID" value="NZ_QOWE01000022.1"/>
</dbReference>
<dbReference type="NCBIfam" id="NF041925">
    <property type="entry name" value="QatC"/>
    <property type="match status" value="1"/>
</dbReference>
<evidence type="ECO:0000313" key="2">
    <source>
        <dbReference type="Proteomes" id="UP000253383"/>
    </source>
</evidence>
<evidence type="ECO:0008006" key="3">
    <source>
        <dbReference type="Google" id="ProtNLM"/>
    </source>
</evidence>